<organism evidence="9 10">
    <name type="scientific">Cynoglossus semilaevis</name>
    <name type="common">Tongue sole</name>
    <dbReference type="NCBI Taxonomy" id="244447"/>
    <lineage>
        <taxon>Eukaryota</taxon>
        <taxon>Metazoa</taxon>
        <taxon>Chordata</taxon>
        <taxon>Craniata</taxon>
        <taxon>Vertebrata</taxon>
        <taxon>Euteleostomi</taxon>
        <taxon>Actinopterygii</taxon>
        <taxon>Neopterygii</taxon>
        <taxon>Teleostei</taxon>
        <taxon>Neoteleostei</taxon>
        <taxon>Acanthomorphata</taxon>
        <taxon>Carangaria</taxon>
        <taxon>Pleuronectiformes</taxon>
        <taxon>Pleuronectoidei</taxon>
        <taxon>Cynoglossidae</taxon>
        <taxon>Cynoglossinae</taxon>
        <taxon>Cynoglossus</taxon>
    </lineage>
</organism>
<dbReference type="PRINTS" id="PR00297">
    <property type="entry name" value="CHAPERONIN10"/>
</dbReference>
<comment type="similarity">
    <text evidence="1 8">Belongs to the GroES chaperonin family.</text>
</comment>
<protein>
    <recommendedName>
        <fullName evidence="2">10 kDa heat shock protein, mitochondrial</fullName>
    </recommendedName>
    <alternativeName>
        <fullName evidence="4">10 kDa chaperonin</fullName>
    </alternativeName>
    <alternativeName>
        <fullName evidence="5">Chaperonin 10</fullName>
    </alternativeName>
</protein>
<evidence type="ECO:0000256" key="7">
    <source>
        <dbReference type="ARBA" id="ARBA00046576"/>
    </source>
</evidence>
<dbReference type="STRING" id="244447.ENSCSEP00000006025"/>
<comment type="function">
    <text evidence="6">Co-chaperonin implicated in mitochondrial protein import and macromolecular assembly. Together with Hsp60, facilitates the correct folding of imported proteins. May also prevent misfolding and promote the refolding and proper assembly of unfolded polypeptides generated under stress conditions in the mitochondrial matrix. The functional units of these chaperonins consist of heptameric rings of the large subunit Hsp60, which function as a back-to-back double ring. In a cyclic reaction, Hsp60 ring complexes bind one unfolded substrate protein per ring, followed by the binding of ATP and association with 2 heptameric rings of the co-chaperonin Hsp10. This leads to sequestration of the substrate protein in the inner cavity of Hsp60 where, for a certain period of time, it can fold undisturbed by other cell components. Synchronous hydrolysis of ATP in all Hsp60 subunits results in the dissociation of the chaperonin rings and the release of ADP and the folded substrate protein.</text>
</comment>
<keyword evidence="3 8" id="KW-0143">Chaperone</keyword>
<reference evidence="9 10" key="1">
    <citation type="journal article" date="2014" name="Nat. Genet.">
        <title>Whole-genome sequence of a flatfish provides insights into ZW sex chromosome evolution and adaptation to a benthic lifestyle.</title>
        <authorList>
            <person name="Chen S."/>
            <person name="Zhang G."/>
            <person name="Shao C."/>
            <person name="Huang Q."/>
            <person name="Liu G."/>
            <person name="Zhang P."/>
            <person name="Song W."/>
            <person name="An N."/>
            <person name="Chalopin D."/>
            <person name="Volff J.N."/>
            <person name="Hong Y."/>
            <person name="Li Q."/>
            <person name="Sha Z."/>
            <person name="Zhou H."/>
            <person name="Xie M."/>
            <person name="Yu Q."/>
            <person name="Liu Y."/>
            <person name="Xiang H."/>
            <person name="Wang N."/>
            <person name="Wu K."/>
            <person name="Yang C."/>
            <person name="Zhou Q."/>
            <person name="Liao X."/>
            <person name="Yang L."/>
            <person name="Hu Q."/>
            <person name="Zhang J."/>
            <person name="Meng L."/>
            <person name="Jin L."/>
            <person name="Tian Y."/>
            <person name="Lian J."/>
            <person name="Yang J."/>
            <person name="Miao G."/>
            <person name="Liu S."/>
            <person name="Liang Z."/>
            <person name="Yan F."/>
            <person name="Li Y."/>
            <person name="Sun B."/>
            <person name="Zhang H."/>
            <person name="Zhang J."/>
            <person name="Zhu Y."/>
            <person name="Du M."/>
            <person name="Zhao Y."/>
            <person name="Schartl M."/>
            <person name="Tang Q."/>
            <person name="Wang J."/>
        </authorList>
    </citation>
    <scope>NUCLEOTIDE SEQUENCE</scope>
</reference>
<dbReference type="Gene3D" id="2.30.33.40">
    <property type="entry name" value="GroES chaperonin"/>
    <property type="match status" value="1"/>
</dbReference>
<dbReference type="PANTHER" id="PTHR10772">
    <property type="entry name" value="10 KDA HEAT SHOCK PROTEIN"/>
    <property type="match status" value="1"/>
</dbReference>
<proteinExistence type="inferred from homology"/>
<dbReference type="Ensembl" id="ENSCSET00000006090.1">
    <property type="protein sequence ID" value="ENSCSEP00000006025.1"/>
    <property type="gene ID" value="ENSCSEG00000003885.1"/>
</dbReference>
<dbReference type="GO" id="GO:0005524">
    <property type="term" value="F:ATP binding"/>
    <property type="evidence" value="ECO:0007669"/>
    <property type="project" value="InterPro"/>
</dbReference>
<evidence type="ECO:0000313" key="9">
    <source>
        <dbReference type="Ensembl" id="ENSCSEP00000006025.1"/>
    </source>
</evidence>
<dbReference type="GeneTree" id="ENSGT00390000006350"/>
<comment type="subunit">
    <text evidence="7">Homoheptamer arranged in a ring structure. 2 heptameric Hsp10 rings interact with a Hsp60 tetradecamer in the structure of a back-to-back double heptameric ring to form the symmetrical football complex.</text>
</comment>
<evidence type="ECO:0000256" key="6">
    <source>
        <dbReference type="ARBA" id="ARBA00046093"/>
    </source>
</evidence>
<evidence type="ECO:0000256" key="8">
    <source>
        <dbReference type="RuleBase" id="RU003479"/>
    </source>
</evidence>
<dbReference type="Pfam" id="PF00166">
    <property type="entry name" value="Cpn10"/>
    <property type="match status" value="1"/>
</dbReference>
<dbReference type="FunFam" id="2.30.33.40:FF:000002">
    <property type="entry name" value="10 kDa chaperonin, mitochondrial"/>
    <property type="match status" value="1"/>
</dbReference>
<evidence type="ECO:0000256" key="4">
    <source>
        <dbReference type="ARBA" id="ARBA00029976"/>
    </source>
</evidence>
<dbReference type="GO" id="GO:0051087">
    <property type="term" value="F:protein-folding chaperone binding"/>
    <property type="evidence" value="ECO:0007669"/>
    <property type="project" value="TreeGrafter"/>
</dbReference>
<name>A0A3P8V0M2_CYNSE</name>
<dbReference type="InterPro" id="IPR037124">
    <property type="entry name" value="Chaperonin_GroES_sf"/>
</dbReference>
<keyword evidence="10" id="KW-1185">Reference proteome</keyword>
<dbReference type="GO" id="GO:0046872">
    <property type="term" value="F:metal ion binding"/>
    <property type="evidence" value="ECO:0007669"/>
    <property type="project" value="TreeGrafter"/>
</dbReference>
<dbReference type="PANTHER" id="PTHR10772:SF0">
    <property type="entry name" value="10 KDA HEAT SHOCK PROTEIN, MITOCHONDRIAL"/>
    <property type="match status" value="1"/>
</dbReference>
<dbReference type="Proteomes" id="UP000265120">
    <property type="component" value="Chromosome 16"/>
</dbReference>
<dbReference type="GO" id="GO:0051082">
    <property type="term" value="F:unfolded protein binding"/>
    <property type="evidence" value="ECO:0007669"/>
    <property type="project" value="TreeGrafter"/>
</dbReference>
<dbReference type="InterPro" id="IPR011032">
    <property type="entry name" value="GroES-like_sf"/>
</dbReference>
<evidence type="ECO:0000256" key="1">
    <source>
        <dbReference type="ARBA" id="ARBA00006975"/>
    </source>
</evidence>
<dbReference type="CDD" id="cd00320">
    <property type="entry name" value="cpn10"/>
    <property type="match status" value="1"/>
</dbReference>
<evidence type="ECO:0000256" key="2">
    <source>
        <dbReference type="ARBA" id="ARBA00018842"/>
    </source>
</evidence>
<dbReference type="InterPro" id="IPR020818">
    <property type="entry name" value="Chaperonin_GroES"/>
</dbReference>
<dbReference type="FunCoup" id="A0A3P8V0M2">
    <property type="interactions" value="1448"/>
</dbReference>
<evidence type="ECO:0000256" key="3">
    <source>
        <dbReference type="ARBA" id="ARBA00023186"/>
    </source>
</evidence>
<reference evidence="9" key="3">
    <citation type="submission" date="2025-09" db="UniProtKB">
        <authorList>
            <consortium name="Ensembl"/>
        </authorList>
    </citation>
    <scope>IDENTIFICATION</scope>
</reference>
<dbReference type="AlphaFoldDB" id="A0A3P8V0M2"/>
<evidence type="ECO:0000313" key="10">
    <source>
        <dbReference type="Proteomes" id="UP000265120"/>
    </source>
</evidence>
<dbReference type="GO" id="GO:0044183">
    <property type="term" value="F:protein folding chaperone"/>
    <property type="evidence" value="ECO:0007669"/>
    <property type="project" value="InterPro"/>
</dbReference>
<dbReference type="SUPFAM" id="SSF50129">
    <property type="entry name" value="GroES-like"/>
    <property type="match status" value="1"/>
</dbReference>
<reference evidence="9" key="2">
    <citation type="submission" date="2025-08" db="UniProtKB">
        <authorList>
            <consortium name="Ensembl"/>
        </authorList>
    </citation>
    <scope>IDENTIFICATION</scope>
</reference>
<accession>A0A3P8V0M2</accession>
<dbReference type="InterPro" id="IPR018369">
    <property type="entry name" value="Chaprnonin_Cpn10_CS"/>
</dbReference>
<dbReference type="OMA" id="EDFLIMR"/>
<dbReference type="InParanoid" id="A0A3P8V0M2"/>
<dbReference type="PROSITE" id="PS00681">
    <property type="entry name" value="CHAPERONINS_CPN10"/>
    <property type="match status" value="1"/>
</dbReference>
<dbReference type="GO" id="GO:0005759">
    <property type="term" value="C:mitochondrial matrix"/>
    <property type="evidence" value="ECO:0007669"/>
    <property type="project" value="TreeGrafter"/>
</dbReference>
<sequence length="97" mass="10764">MQAFRKFLPLFDRVLVERFTAETVTKGGIMLPEKSQGKVLQAMVKAVGPGSKGDLLPVSVKVGEKVLLPEYGGTKVVLEEKEYFLFRDGDILGKYTE</sequence>
<evidence type="ECO:0000256" key="5">
    <source>
        <dbReference type="ARBA" id="ARBA00031971"/>
    </source>
</evidence>
<dbReference type="SMART" id="SM00883">
    <property type="entry name" value="Cpn10"/>
    <property type="match status" value="1"/>
</dbReference>